<feature type="domain" description="BCAS3" evidence="3">
    <location>
        <begin position="640"/>
        <end position="680"/>
    </location>
</feature>
<dbReference type="PANTHER" id="PTHR13268">
    <property type="entry name" value="BREAST CARCINOMA AMPLIFIED SEQUENCE 3"/>
    <property type="match status" value="1"/>
</dbReference>
<sequence length="1058" mass="115319">MSDSPTNPGSETFLGPTKVLPRHVNDPTILDSVAGFINEVVPTAQTAIHNVKDQILWARFEEPENDRKPHTESFSNAIPGTLVLVLGYATGIQVWAIPANGEATEILSWRHGYVKVLKFLPAPHLVGNASKRDAFASKRPLLAICDSSSTGPQFSSLNFVSLKTGEQVKVIKFKNSVLDVLANKQSVVVTFQEKIAAFDAFTLEDHMTVTTCYLSPGLNPNPVSLGARWLAYAEKKANLSKRSSGGMDGDGVQSYTATVIHAAKSLGRGLRELGESVANSLTGSNNFRPGTSPNSPQAGGQADVPQNGVVTILDIGSSYVQSLEKPSPSADPVVAHFTAHAKPLVALQFDPSGALLLTADKSGHDFHLFRIQPHPGGSNLAAVHHLYVLHRGDTSATVQDVCFSADSRWASVSTLRGTTHVFPVTPYGGNVGMRTHATSHVVNKMSRFHRSAGLSVDGRSNSPISMLEAPSISHFPYHNPRLPPFPHPTVVHPLAQIRQPILMQNAGNTAPSRPTTGRQRLPSSSEENVSLRVVTYFATPRAFLDVTRDASLAKQPRPVDSLFIVSCHGTLVQYDLDPHQLSHVPKERVSGDTPIELTVTRKAQWLLQRKTGTSDLVPPMTKENLSYVGYEETPISSYDRRKDKANYNDEHWLSQVEIITHAGPHRRLWMGPQFTFKTYQTVAGSPLSLGDAQPIDLGHSKPINMPITKANAVLIESSSASSCEQSLLDNYHRTIEEGGGIGELQLKEDLADAMLESPGIRDTGGRCVIVQMKPAVAKVVNPLGTVVNVHSDDDEPEPFEEPVRIHENRDETLFRPVVAPKAHHHSPYVANILTKSLETATEVAVNILNKPLDINDNDRIESNEKRAGKTAPIIDLFDVKTPPEPLLSLDRLDIELELEKTALDNDGFFSLENLVDEEPPKAKFERLSETTLGAEEEKAPRRARKPKPKLGVKIVNVEEPPARKSWSNVAASKPANDEPLLDFLDDDPPVIGEERAPEENEELRKGSDEAEEKGESSGSPGEATESDDSGKVPDTGALVLETKVAGNGRNCRRKKKRK</sequence>
<dbReference type="InterPro" id="IPR036322">
    <property type="entry name" value="WD40_repeat_dom_sf"/>
</dbReference>
<dbReference type="Gene3D" id="2.130.10.10">
    <property type="entry name" value="YVTN repeat-like/Quinoprotein amine dehydrogenase"/>
    <property type="match status" value="1"/>
</dbReference>
<evidence type="ECO:0000256" key="1">
    <source>
        <dbReference type="ARBA" id="ARBA00004329"/>
    </source>
</evidence>
<accession>A0A9N9TME8</accession>
<dbReference type="Proteomes" id="UP001153712">
    <property type="component" value="Chromosome 12"/>
</dbReference>
<dbReference type="GO" id="GO:0006914">
    <property type="term" value="P:autophagy"/>
    <property type="evidence" value="ECO:0007669"/>
    <property type="project" value="InterPro"/>
</dbReference>
<evidence type="ECO:0000259" key="4">
    <source>
        <dbReference type="Pfam" id="PF21034"/>
    </source>
</evidence>
<feature type="region of interest" description="Disordered" evidence="2">
    <location>
        <begin position="280"/>
        <end position="304"/>
    </location>
</feature>
<reference evidence="5" key="1">
    <citation type="submission" date="2022-01" db="EMBL/GenBank/DDBJ databases">
        <authorList>
            <person name="King R."/>
        </authorList>
    </citation>
    <scope>NUCLEOTIDE SEQUENCE</scope>
</reference>
<dbReference type="SUPFAM" id="SSF50978">
    <property type="entry name" value="WD40 repeat-like"/>
    <property type="match status" value="1"/>
</dbReference>
<gene>
    <name evidence="5" type="ORF">PHYEVI_LOCUS3091</name>
</gene>
<feature type="compositionally biased region" description="Polar residues" evidence="2">
    <location>
        <begin position="280"/>
        <end position="298"/>
    </location>
</feature>
<dbReference type="GO" id="GO:0042594">
    <property type="term" value="P:response to starvation"/>
    <property type="evidence" value="ECO:0007669"/>
    <property type="project" value="TreeGrafter"/>
</dbReference>
<evidence type="ECO:0000259" key="3">
    <source>
        <dbReference type="Pfam" id="PF12490"/>
    </source>
</evidence>
<organism evidence="5 6">
    <name type="scientific">Phyllotreta striolata</name>
    <name type="common">Striped flea beetle</name>
    <name type="synonym">Crioceris striolata</name>
    <dbReference type="NCBI Taxonomy" id="444603"/>
    <lineage>
        <taxon>Eukaryota</taxon>
        <taxon>Metazoa</taxon>
        <taxon>Ecdysozoa</taxon>
        <taxon>Arthropoda</taxon>
        <taxon>Hexapoda</taxon>
        <taxon>Insecta</taxon>
        <taxon>Pterygota</taxon>
        <taxon>Neoptera</taxon>
        <taxon>Endopterygota</taxon>
        <taxon>Coleoptera</taxon>
        <taxon>Polyphaga</taxon>
        <taxon>Cucujiformia</taxon>
        <taxon>Chrysomeloidea</taxon>
        <taxon>Chrysomelidae</taxon>
        <taxon>Galerucinae</taxon>
        <taxon>Alticini</taxon>
        <taxon>Phyllotreta</taxon>
    </lineage>
</organism>
<dbReference type="PANTHER" id="PTHR13268:SF0">
    <property type="entry name" value="BCAS3 MICROTUBULE ASSOCIATED CELL MIGRATION FACTOR"/>
    <property type="match status" value="1"/>
</dbReference>
<keyword evidence="6" id="KW-1185">Reference proteome</keyword>
<protein>
    <recommendedName>
        <fullName evidence="7">BCAS3 domain-containing protein</fullName>
    </recommendedName>
</protein>
<dbReference type="Pfam" id="PF21034">
    <property type="entry name" value="BCAS3_WD40"/>
    <property type="match status" value="1"/>
</dbReference>
<evidence type="ECO:0000256" key="2">
    <source>
        <dbReference type="SAM" id="MobiDB-lite"/>
    </source>
</evidence>
<dbReference type="AlphaFoldDB" id="A0A9N9TME8"/>
<dbReference type="EMBL" id="OU900105">
    <property type="protein sequence ID" value="CAG9856672.1"/>
    <property type="molecule type" value="Genomic_DNA"/>
</dbReference>
<evidence type="ECO:0008006" key="7">
    <source>
        <dbReference type="Google" id="ProtNLM"/>
    </source>
</evidence>
<feature type="domain" description="BCAS3 WD40" evidence="4">
    <location>
        <begin position="54"/>
        <end position="455"/>
    </location>
</feature>
<evidence type="ECO:0000313" key="6">
    <source>
        <dbReference type="Proteomes" id="UP001153712"/>
    </source>
</evidence>
<feature type="region of interest" description="Disordered" evidence="2">
    <location>
        <begin position="505"/>
        <end position="525"/>
    </location>
</feature>
<proteinExistence type="predicted"/>
<dbReference type="GO" id="GO:0000407">
    <property type="term" value="C:phagophore assembly site"/>
    <property type="evidence" value="ECO:0007669"/>
    <property type="project" value="UniProtKB-SubCell"/>
</dbReference>
<name>A0A9N9TME8_PHYSR</name>
<comment type="subcellular location">
    <subcellularLocation>
        <location evidence="1">Preautophagosomal structure</location>
    </subcellularLocation>
</comment>
<dbReference type="InterPro" id="IPR022175">
    <property type="entry name" value="BCAS3_dom"/>
</dbReference>
<feature type="compositionally biased region" description="Acidic residues" evidence="2">
    <location>
        <begin position="979"/>
        <end position="988"/>
    </location>
</feature>
<dbReference type="InterPro" id="IPR048382">
    <property type="entry name" value="BCAS3_WD40"/>
</dbReference>
<dbReference type="InterPro" id="IPR015943">
    <property type="entry name" value="WD40/YVTN_repeat-like_dom_sf"/>
</dbReference>
<dbReference type="Pfam" id="PF12490">
    <property type="entry name" value="BCAS3"/>
    <property type="match status" value="1"/>
</dbReference>
<feature type="compositionally biased region" description="Basic residues" evidence="2">
    <location>
        <begin position="941"/>
        <end position="950"/>
    </location>
</feature>
<dbReference type="InterPro" id="IPR045142">
    <property type="entry name" value="BCAS3-like"/>
</dbReference>
<evidence type="ECO:0000313" key="5">
    <source>
        <dbReference type="EMBL" id="CAG9856672.1"/>
    </source>
</evidence>
<feature type="compositionally biased region" description="Basic and acidic residues" evidence="2">
    <location>
        <begin position="992"/>
        <end position="1008"/>
    </location>
</feature>
<feature type="region of interest" description="Disordered" evidence="2">
    <location>
        <begin position="920"/>
        <end position="1058"/>
    </location>
</feature>
<dbReference type="OrthoDB" id="25778at2759"/>